<dbReference type="PANTHER" id="PTHR10285">
    <property type="entry name" value="URIDINE KINASE"/>
    <property type="match status" value="1"/>
</dbReference>
<dbReference type="SUPFAM" id="SSF52540">
    <property type="entry name" value="P-loop containing nucleoside triphosphate hydrolases"/>
    <property type="match status" value="1"/>
</dbReference>
<keyword evidence="10 16" id="KW-0418">Kinase</keyword>
<dbReference type="Gene3D" id="3.40.50.300">
    <property type="entry name" value="P-loop containing nucleotide triphosphate hydrolases"/>
    <property type="match status" value="1"/>
</dbReference>
<evidence type="ECO:0000256" key="12">
    <source>
        <dbReference type="ARBA" id="ARBA00030641"/>
    </source>
</evidence>
<dbReference type="InterPro" id="IPR026008">
    <property type="entry name" value="Uridine_kinase"/>
</dbReference>
<dbReference type="HAMAP" id="MF_00551">
    <property type="entry name" value="Uridine_kinase"/>
    <property type="match status" value="1"/>
</dbReference>
<evidence type="ECO:0000256" key="7">
    <source>
        <dbReference type="ARBA" id="ARBA00022490"/>
    </source>
</evidence>
<dbReference type="InterPro" id="IPR027417">
    <property type="entry name" value="P-loop_NTPase"/>
</dbReference>
<accession>A0AAJ1V245</accession>
<reference evidence="19" key="1">
    <citation type="submission" date="2023-05" db="EMBL/GenBank/DDBJ databases">
        <title>Cataloging the Phylogenetic Diversity of Human Bladder Bacteria.</title>
        <authorList>
            <person name="Du J."/>
        </authorList>
    </citation>
    <scope>NUCLEOTIDE SEQUENCE</scope>
    <source>
        <strain evidence="19">UMB1231</strain>
    </source>
</reference>
<comment type="caution">
    <text evidence="19">The sequence shown here is derived from an EMBL/GenBank/DDBJ whole genome shotgun (WGS) entry which is preliminary data.</text>
</comment>
<dbReference type="GO" id="GO:0005524">
    <property type="term" value="F:ATP binding"/>
    <property type="evidence" value="ECO:0007669"/>
    <property type="project" value="UniProtKB-UniRule"/>
</dbReference>
<evidence type="ECO:0000313" key="19">
    <source>
        <dbReference type="EMBL" id="MDK7186723.1"/>
    </source>
</evidence>
<evidence type="ECO:0000256" key="5">
    <source>
        <dbReference type="ARBA" id="ARBA00012137"/>
    </source>
</evidence>
<dbReference type="AlphaFoldDB" id="A0AAJ1V245"/>
<dbReference type="EMBL" id="JASOOE010000003">
    <property type="protein sequence ID" value="MDK7186723.1"/>
    <property type="molecule type" value="Genomic_DNA"/>
</dbReference>
<gene>
    <name evidence="16 19" type="primary">udk</name>
    <name evidence="19" type="ORF">QP433_01880</name>
</gene>
<protein>
    <recommendedName>
        <fullName evidence="6 16">Uridine kinase</fullName>
        <ecNumber evidence="5 16">2.7.1.48</ecNumber>
    </recommendedName>
    <alternativeName>
        <fullName evidence="12 16">Cytidine monophosphokinase</fullName>
    </alternativeName>
    <alternativeName>
        <fullName evidence="13 16">Uridine monophosphokinase</fullName>
    </alternativeName>
</protein>
<evidence type="ECO:0000256" key="1">
    <source>
        <dbReference type="ARBA" id="ARBA00004496"/>
    </source>
</evidence>
<dbReference type="RefSeq" id="WP_016647642.1">
    <property type="nucleotide sequence ID" value="NZ_JASOOE010000003.1"/>
</dbReference>
<dbReference type="Proteomes" id="UP001229251">
    <property type="component" value="Unassembled WGS sequence"/>
</dbReference>
<evidence type="ECO:0000256" key="9">
    <source>
        <dbReference type="ARBA" id="ARBA00022741"/>
    </source>
</evidence>
<name>A0AAJ1V245_9LACT</name>
<dbReference type="NCBIfam" id="TIGR00235">
    <property type="entry name" value="udk"/>
    <property type="match status" value="1"/>
</dbReference>
<comment type="pathway">
    <text evidence="3 16 17">Pyrimidine metabolism; CTP biosynthesis via salvage pathway; CTP from cytidine: step 1/3.</text>
</comment>
<evidence type="ECO:0000256" key="10">
    <source>
        <dbReference type="ARBA" id="ARBA00022777"/>
    </source>
</evidence>
<evidence type="ECO:0000256" key="17">
    <source>
        <dbReference type="RuleBase" id="RU003825"/>
    </source>
</evidence>
<dbReference type="GO" id="GO:0005737">
    <property type="term" value="C:cytoplasm"/>
    <property type="evidence" value="ECO:0007669"/>
    <property type="project" value="UniProtKB-SubCell"/>
</dbReference>
<proteinExistence type="inferred from homology"/>
<evidence type="ECO:0000256" key="15">
    <source>
        <dbReference type="ARBA" id="ARBA00048909"/>
    </source>
</evidence>
<keyword evidence="8 16" id="KW-0808">Transferase</keyword>
<evidence type="ECO:0000256" key="14">
    <source>
        <dbReference type="ARBA" id="ARBA00047436"/>
    </source>
</evidence>
<dbReference type="GO" id="GO:0004849">
    <property type="term" value="F:uridine kinase activity"/>
    <property type="evidence" value="ECO:0007669"/>
    <property type="project" value="UniProtKB-UniRule"/>
</dbReference>
<evidence type="ECO:0000256" key="4">
    <source>
        <dbReference type="ARBA" id="ARBA00005408"/>
    </source>
</evidence>
<comment type="pathway">
    <text evidence="2 16 17">Pyrimidine metabolism; UMP biosynthesis via salvage pathway; UMP from uridine: step 1/1.</text>
</comment>
<keyword evidence="7 16" id="KW-0963">Cytoplasm</keyword>
<dbReference type="Pfam" id="PF00485">
    <property type="entry name" value="PRK"/>
    <property type="match status" value="1"/>
</dbReference>
<dbReference type="GO" id="GO:0044211">
    <property type="term" value="P:CTP salvage"/>
    <property type="evidence" value="ECO:0007669"/>
    <property type="project" value="UniProtKB-UniRule"/>
</dbReference>
<dbReference type="NCBIfam" id="NF004018">
    <property type="entry name" value="PRK05480.1"/>
    <property type="match status" value="1"/>
</dbReference>
<dbReference type="PRINTS" id="PR00988">
    <property type="entry name" value="URIDINKINASE"/>
</dbReference>
<comment type="subcellular location">
    <subcellularLocation>
        <location evidence="1 16 17">Cytoplasm</location>
    </subcellularLocation>
</comment>
<evidence type="ECO:0000256" key="11">
    <source>
        <dbReference type="ARBA" id="ARBA00022840"/>
    </source>
</evidence>
<organism evidence="19 20">
    <name type="scientific">Facklamia hominis</name>
    <dbReference type="NCBI Taxonomy" id="178214"/>
    <lineage>
        <taxon>Bacteria</taxon>
        <taxon>Bacillati</taxon>
        <taxon>Bacillota</taxon>
        <taxon>Bacilli</taxon>
        <taxon>Lactobacillales</taxon>
        <taxon>Aerococcaceae</taxon>
        <taxon>Facklamia</taxon>
    </lineage>
</organism>
<evidence type="ECO:0000256" key="2">
    <source>
        <dbReference type="ARBA" id="ARBA00004690"/>
    </source>
</evidence>
<comment type="catalytic activity">
    <reaction evidence="14 17">
        <text>cytidine + ATP = CMP + ADP + H(+)</text>
        <dbReference type="Rhea" id="RHEA:24674"/>
        <dbReference type="ChEBI" id="CHEBI:15378"/>
        <dbReference type="ChEBI" id="CHEBI:17562"/>
        <dbReference type="ChEBI" id="CHEBI:30616"/>
        <dbReference type="ChEBI" id="CHEBI:60377"/>
        <dbReference type="ChEBI" id="CHEBI:456216"/>
        <dbReference type="EC" id="2.7.1.48"/>
    </reaction>
</comment>
<keyword evidence="9 16" id="KW-0547">Nucleotide-binding</keyword>
<evidence type="ECO:0000256" key="16">
    <source>
        <dbReference type="HAMAP-Rule" id="MF_00551"/>
    </source>
</evidence>
<evidence type="ECO:0000256" key="8">
    <source>
        <dbReference type="ARBA" id="ARBA00022679"/>
    </source>
</evidence>
<dbReference type="CDD" id="cd02023">
    <property type="entry name" value="UMPK"/>
    <property type="match status" value="1"/>
</dbReference>
<evidence type="ECO:0000256" key="3">
    <source>
        <dbReference type="ARBA" id="ARBA00004784"/>
    </source>
</evidence>
<evidence type="ECO:0000256" key="13">
    <source>
        <dbReference type="ARBA" id="ARBA00031452"/>
    </source>
</evidence>
<comment type="catalytic activity">
    <reaction evidence="15 16 17">
        <text>uridine + ATP = UMP + ADP + H(+)</text>
        <dbReference type="Rhea" id="RHEA:16825"/>
        <dbReference type="ChEBI" id="CHEBI:15378"/>
        <dbReference type="ChEBI" id="CHEBI:16704"/>
        <dbReference type="ChEBI" id="CHEBI:30616"/>
        <dbReference type="ChEBI" id="CHEBI:57865"/>
        <dbReference type="ChEBI" id="CHEBI:456216"/>
        <dbReference type="EC" id="2.7.1.48"/>
    </reaction>
</comment>
<evidence type="ECO:0000259" key="18">
    <source>
        <dbReference type="Pfam" id="PF00485"/>
    </source>
</evidence>
<keyword evidence="11 16" id="KW-0067">ATP-binding</keyword>
<dbReference type="GO" id="GO:0044206">
    <property type="term" value="P:UMP salvage"/>
    <property type="evidence" value="ECO:0007669"/>
    <property type="project" value="UniProtKB-UniRule"/>
</dbReference>
<evidence type="ECO:0000256" key="6">
    <source>
        <dbReference type="ARBA" id="ARBA00021478"/>
    </source>
</evidence>
<feature type="domain" description="Phosphoribulokinase/uridine kinase" evidence="18">
    <location>
        <begin position="7"/>
        <end position="192"/>
    </location>
</feature>
<comment type="similarity">
    <text evidence="4 16 17">Belongs to the uridine kinase family.</text>
</comment>
<sequence>MTGKPIVIGVTGGSGSGKSSVSRRIFEEFTQNSVLILAQDNYYKDQSHLTFEERLKTNYDHPLAFDNDLYYQHIQNFLKGHSIEVPVYDYVNHTRSKEVHFEPPRQVLILEGILIFQEPSIRDLCDIKVYVDTEDDIRLARRIQRDVIQRGRSVESVLTQYIDVVKPMHHQFVEPTKRYADVIIPEGGLNHVAVDLLITKIESILK</sequence>
<dbReference type="InterPro" id="IPR000764">
    <property type="entry name" value="Uridine_kinase-like"/>
</dbReference>
<dbReference type="InterPro" id="IPR006083">
    <property type="entry name" value="PRK/URK"/>
</dbReference>
<evidence type="ECO:0000313" key="20">
    <source>
        <dbReference type="Proteomes" id="UP001229251"/>
    </source>
</evidence>
<feature type="binding site" evidence="16">
    <location>
        <begin position="12"/>
        <end position="19"/>
    </location>
    <ligand>
        <name>ATP</name>
        <dbReference type="ChEBI" id="CHEBI:30616"/>
    </ligand>
</feature>
<dbReference type="EC" id="2.7.1.48" evidence="5 16"/>